<evidence type="ECO:0000256" key="2">
    <source>
        <dbReference type="ARBA" id="ARBA00012438"/>
    </source>
</evidence>
<evidence type="ECO:0000256" key="9">
    <source>
        <dbReference type="SAM" id="Phobius"/>
    </source>
</evidence>
<dbReference type="InterPro" id="IPR036890">
    <property type="entry name" value="HATPase_C_sf"/>
</dbReference>
<evidence type="ECO:0000256" key="1">
    <source>
        <dbReference type="ARBA" id="ARBA00000085"/>
    </source>
</evidence>
<dbReference type="GO" id="GO:0005524">
    <property type="term" value="F:ATP binding"/>
    <property type="evidence" value="ECO:0007669"/>
    <property type="project" value="UniProtKB-KW"/>
</dbReference>
<gene>
    <name evidence="11" type="ORF">Dsi01nite_048920</name>
</gene>
<dbReference type="Pfam" id="PF02518">
    <property type="entry name" value="HATPase_c"/>
    <property type="match status" value="1"/>
</dbReference>
<keyword evidence="7" id="KW-0067">ATP-binding</keyword>
<evidence type="ECO:0000256" key="5">
    <source>
        <dbReference type="ARBA" id="ARBA00022741"/>
    </source>
</evidence>
<dbReference type="Gene3D" id="3.30.565.10">
    <property type="entry name" value="Histidine kinase-like ATPase, C-terminal domain"/>
    <property type="match status" value="1"/>
</dbReference>
<proteinExistence type="predicted"/>
<evidence type="ECO:0000256" key="4">
    <source>
        <dbReference type="ARBA" id="ARBA00022679"/>
    </source>
</evidence>
<reference evidence="11" key="1">
    <citation type="submission" date="2021-01" db="EMBL/GenBank/DDBJ databases">
        <title>Whole genome shotgun sequence of Dactylosporangium siamense NBRC 106093.</title>
        <authorList>
            <person name="Komaki H."/>
            <person name="Tamura T."/>
        </authorList>
    </citation>
    <scope>NUCLEOTIDE SEQUENCE</scope>
    <source>
        <strain evidence="11">NBRC 106093</strain>
    </source>
</reference>
<feature type="transmembrane region" description="Helical" evidence="9">
    <location>
        <begin position="116"/>
        <end position="143"/>
    </location>
</feature>
<comment type="caution">
    <text evidence="11">The sequence shown here is derived from an EMBL/GenBank/DDBJ whole genome shotgun (WGS) entry which is preliminary data.</text>
</comment>
<evidence type="ECO:0000313" key="12">
    <source>
        <dbReference type="Proteomes" id="UP000660611"/>
    </source>
</evidence>
<dbReference type="Pfam" id="PF07730">
    <property type="entry name" value="HisKA_3"/>
    <property type="match status" value="1"/>
</dbReference>
<protein>
    <recommendedName>
        <fullName evidence="2">histidine kinase</fullName>
        <ecNumber evidence="2">2.7.13.3</ecNumber>
    </recommendedName>
</protein>
<dbReference type="EMBL" id="BONQ01000077">
    <property type="protein sequence ID" value="GIG46851.1"/>
    <property type="molecule type" value="Genomic_DNA"/>
</dbReference>
<dbReference type="AlphaFoldDB" id="A0A919PPA1"/>
<dbReference type="InterPro" id="IPR003594">
    <property type="entry name" value="HATPase_dom"/>
</dbReference>
<evidence type="ECO:0000256" key="7">
    <source>
        <dbReference type="ARBA" id="ARBA00022840"/>
    </source>
</evidence>
<dbReference type="RefSeq" id="WP_203848605.1">
    <property type="nucleotide sequence ID" value="NZ_BAAAVW010000016.1"/>
</dbReference>
<evidence type="ECO:0000256" key="3">
    <source>
        <dbReference type="ARBA" id="ARBA00022553"/>
    </source>
</evidence>
<keyword evidence="9" id="KW-0812">Transmembrane</keyword>
<dbReference type="InterPro" id="IPR005467">
    <property type="entry name" value="His_kinase_dom"/>
</dbReference>
<keyword evidence="6 11" id="KW-0418">Kinase</keyword>
<organism evidence="11 12">
    <name type="scientific">Dactylosporangium siamense</name>
    <dbReference type="NCBI Taxonomy" id="685454"/>
    <lineage>
        <taxon>Bacteria</taxon>
        <taxon>Bacillati</taxon>
        <taxon>Actinomycetota</taxon>
        <taxon>Actinomycetes</taxon>
        <taxon>Micromonosporales</taxon>
        <taxon>Micromonosporaceae</taxon>
        <taxon>Dactylosporangium</taxon>
    </lineage>
</organism>
<comment type="catalytic activity">
    <reaction evidence="1">
        <text>ATP + protein L-histidine = ADP + protein N-phospho-L-histidine.</text>
        <dbReference type="EC" id="2.7.13.3"/>
    </reaction>
</comment>
<evidence type="ECO:0000256" key="8">
    <source>
        <dbReference type="ARBA" id="ARBA00023012"/>
    </source>
</evidence>
<keyword evidence="8" id="KW-0902">Two-component regulatory system</keyword>
<dbReference type="GO" id="GO:0000155">
    <property type="term" value="F:phosphorelay sensor kinase activity"/>
    <property type="evidence" value="ECO:0007669"/>
    <property type="project" value="InterPro"/>
</dbReference>
<keyword evidence="12" id="KW-1185">Reference proteome</keyword>
<keyword evidence="4" id="KW-0808">Transferase</keyword>
<name>A0A919PPA1_9ACTN</name>
<evidence type="ECO:0000259" key="10">
    <source>
        <dbReference type="PROSITE" id="PS50109"/>
    </source>
</evidence>
<dbReference type="InterPro" id="IPR050482">
    <property type="entry name" value="Sensor_HK_TwoCompSys"/>
</dbReference>
<dbReference type="Proteomes" id="UP000660611">
    <property type="component" value="Unassembled WGS sequence"/>
</dbReference>
<sequence>MSWLTAPRWRAQLGGGRWLSPRAEQTLVDVLAVVVGVAGELTLLYDDESPVRPVPVLLTVTAGTALFARRRHPILVLSAMLTTTALLFTLGESPGGMLVCVGLFTVAERCPARASVVALVAATVVLVALSVTSVPPPVAVWAVGAAFRGRRRHLEDERARATAARAEREQRAAIAAHEERAAIARELHDIVAHSVTVMLVGVRGARDVIPTAPDVAADVLGRVETRGEQSIVELRRLLALLRSESPTTTSPVTPHQPLPGLADLAELAATFRAVGLSVSLEIDGEPPVLDEGTGLSVYRIVEEALTNVLRHAGTDHALVRLTTGPQHIDLEVSDHGRGPTGQRPPGGHGLVGMRERVRLLGGTFAAGPRPGGGFRVGAHVPIPVAP</sequence>
<feature type="transmembrane region" description="Helical" evidence="9">
    <location>
        <begin position="75"/>
        <end position="104"/>
    </location>
</feature>
<dbReference type="PANTHER" id="PTHR24421">
    <property type="entry name" value="NITRATE/NITRITE SENSOR PROTEIN NARX-RELATED"/>
    <property type="match status" value="1"/>
</dbReference>
<evidence type="ECO:0000313" key="11">
    <source>
        <dbReference type="EMBL" id="GIG46851.1"/>
    </source>
</evidence>
<feature type="domain" description="Histidine kinase" evidence="10">
    <location>
        <begin position="190"/>
        <end position="384"/>
    </location>
</feature>
<dbReference type="PANTHER" id="PTHR24421:SF10">
    <property type="entry name" value="NITRATE_NITRITE SENSOR PROTEIN NARQ"/>
    <property type="match status" value="1"/>
</dbReference>
<dbReference type="GO" id="GO:0046983">
    <property type="term" value="F:protein dimerization activity"/>
    <property type="evidence" value="ECO:0007669"/>
    <property type="project" value="InterPro"/>
</dbReference>
<dbReference type="GO" id="GO:0016020">
    <property type="term" value="C:membrane"/>
    <property type="evidence" value="ECO:0007669"/>
    <property type="project" value="InterPro"/>
</dbReference>
<dbReference type="EC" id="2.7.13.3" evidence="2"/>
<accession>A0A919PPA1</accession>
<keyword evidence="3" id="KW-0597">Phosphoprotein</keyword>
<dbReference type="CDD" id="cd16917">
    <property type="entry name" value="HATPase_UhpB-NarQ-NarX-like"/>
    <property type="match status" value="1"/>
</dbReference>
<keyword evidence="5" id="KW-0547">Nucleotide-binding</keyword>
<keyword evidence="9" id="KW-1133">Transmembrane helix</keyword>
<keyword evidence="9" id="KW-0472">Membrane</keyword>
<dbReference type="SUPFAM" id="SSF55874">
    <property type="entry name" value="ATPase domain of HSP90 chaperone/DNA topoisomerase II/histidine kinase"/>
    <property type="match status" value="1"/>
</dbReference>
<dbReference type="Gene3D" id="1.20.5.1930">
    <property type="match status" value="1"/>
</dbReference>
<dbReference type="InterPro" id="IPR011712">
    <property type="entry name" value="Sig_transdc_His_kin_sub3_dim/P"/>
</dbReference>
<evidence type="ECO:0000256" key="6">
    <source>
        <dbReference type="ARBA" id="ARBA00022777"/>
    </source>
</evidence>
<dbReference type="PROSITE" id="PS50109">
    <property type="entry name" value="HIS_KIN"/>
    <property type="match status" value="1"/>
</dbReference>